<dbReference type="AlphaFoldDB" id="A0A1X1SSW6"/>
<dbReference type="Pfam" id="PF01590">
    <property type="entry name" value="GAF"/>
    <property type="match status" value="1"/>
</dbReference>
<evidence type="ECO:0000313" key="2">
    <source>
        <dbReference type="Proteomes" id="UP000467385"/>
    </source>
</evidence>
<dbReference type="SUPFAM" id="SSF55781">
    <property type="entry name" value="GAF domain-like"/>
    <property type="match status" value="1"/>
</dbReference>
<proteinExistence type="predicted"/>
<gene>
    <name evidence="1" type="ORF">MCNS_17780</name>
</gene>
<name>A0A1X1SSW6_9MYCO</name>
<accession>A0A1X1SSW6</accession>
<reference evidence="1 2" key="1">
    <citation type="journal article" date="2019" name="Emerg. Microbes Infect.">
        <title>Comprehensive subspecies identification of 175 nontuberculous mycobacteria species based on 7547 genomic profiles.</title>
        <authorList>
            <person name="Matsumoto Y."/>
            <person name="Kinjo T."/>
            <person name="Motooka D."/>
            <person name="Nabeya D."/>
            <person name="Jung N."/>
            <person name="Uechi K."/>
            <person name="Horii T."/>
            <person name="Iida T."/>
            <person name="Fujita J."/>
            <person name="Nakamura S."/>
        </authorList>
    </citation>
    <scope>NUCLEOTIDE SEQUENCE [LARGE SCALE GENOMIC DNA]</scope>
    <source>
        <strain evidence="1 2">JCM 14738</strain>
    </source>
</reference>
<organism evidence="1 2">
    <name type="scientific">Mycobacterium conspicuum</name>
    <dbReference type="NCBI Taxonomy" id="44010"/>
    <lineage>
        <taxon>Bacteria</taxon>
        <taxon>Bacillati</taxon>
        <taxon>Actinomycetota</taxon>
        <taxon>Actinomycetes</taxon>
        <taxon>Mycobacteriales</taxon>
        <taxon>Mycobacteriaceae</taxon>
        <taxon>Mycobacterium</taxon>
    </lineage>
</organism>
<dbReference type="InterPro" id="IPR029016">
    <property type="entry name" value="GAF-like_dom_sf"/>
</dbReference>
<dbReference type="STRING" id="44010.AWC00_25975"/>
<protein>
    <submittedName>
        <fullName evidence="1">Uncharacterized protein</fullName>
    </submittedName>
</protein>
<dbReference type="Proteomes" id="UP000467385">
    <property type="component" value="Chromosome"/>
</dbReference>
<dbReference type="EMBL" id="AP022613">
    <property type="protein sequence ID" value="BBZ38715.1"/>
    <property type="molecule type" value="Genomic_DNA"/>
</dbReference>
<dbReference type="InterPro" id="IPR003018">
    <property type="entry name" value="GAF"/>
</dbReference>
<evidence type="ECO:0000313" key="1">
    <source>
        <dbReference type="EMBL" id="BBZ38715.1"/>
    </source>
</evidence>
<dbReference type="Gene3D" id="3.30.450.40">
    <property type="match status" value="1"/>
</dbReference>
<keyword evidence="2" id="KW-1185">Reference proteome</keyword>
<sequence>MSLLSRVRLRRLTDLKIAIGIVLHNNATPVLLLGGVFAPASGTFLVTYGQNRHGRGDWTALLSGVAVIFLGAFLLFAKQRASERVAELDLKVADRFRITLKDAMQPVAELIADMPAQSKGRRRTTITTVCTQAVSALTLLLKDVSRLRATVYQVTANGDMECVSYHGRGGGVRPSPFIKNTARGDSALRLVATGGDPLFVKDIDTVQGIDYGGTGSGYKTFISASIHNDADGYGMVTIDAPGPGSLVDTDKQLVGLVADLLAIAFAIAEH</sequence>